<dbReference type="InterPro" id="IPR007435">
    <property type="entry name" value="DUF484"/>
</dbReference>
<sequence>MTAAPAKTAKTIKKTATKSKPALKPAQVLSYLQNNPKFFETHREQLTEQFASGNTVPKKGRMGAGIISLHAAKAERVSRDAENLKVRHQQLISTARGNAEIAESIFTAVLGLIPCRTLADLRKYLQNSLSEQLDVEAIRLFKVGPEETATTLTADQINGLCPQDITTGPMDAAKHRILFGPKTSNIKSVCLMALSTDDDTLHGLLALGSTDATRFHAGQAVTLANFLRRATAGVLAHAS</sequence>
<name>A0A6N4RCH3_BLAVI</name>
<protein>
    <submittedName>
        <fullName evidence="1">DUF484 family protein</fullName>
    </submittedName>
</protein>
<dbReference type="Pfam" id="PF04340">
    <property type="entry name" value="DUF484"/>
    <property type="match status" value="1"/>
</dbReference>
<dbReference type="InterPro" id="IPR029016">
    <property type="entry name" value="GAF-like_dom_sf"/>
</dbReference>
<accession>A0A6N4RCH3</accession>
<gene>
    <name evidence="1" type="ORF">DI628_07580</name>
</gene>
<dbReference type="PANTHER" id="PTHR38765">
    <property type="entry name" value="DUF484 DOMAIN-CONTAINING PROTEIN"/>
    <property type="match status" value="1"/>
</dbReference>
<evidence type="ECO:0000313" key="1">
    <source>
        <dbReference type="EMBL" id="TKW60746.1"/>
    </source>
</evidence>
<dbReference type="EMBL" id="VAFM01000002">
    <property type="protein sequence ID" value="TKW60746.1"/>
    <property type="molecule type" value="Genomic_DNA"/>
</dbReference>
<reference evidence="1 2" key="1">
    <citation type="journal article" date="2017" name="Nat. Commun.">
        <title>In situ click chemistry generation of cyclooxygenase-2 inhibitors.</title>
        <authorList>
            <person name="Bhardwaj A."/>
            <person name="Kaur J."/>
            <person name="Wuest M."/>
            <person name="Wuest F."/>
        </authorList>
    </citation>
    <scope>NUCLEOTIDE SEQUENCE [LARGE SCALE GENOMIC DNA]</scope>
    <source>
        <strain evidence="1">S2_018_000_R2_106</strain>
    </source>
</reference>
<evidence type="ECO:0000313" key="2">
    <source>
        <dbReference type="Proteomes" id="UP000320948"/>
    </source>
</evidence>
<organism evidence="1 2">
    <name type="scientific">Blastochloris viridis</name>
    <name type="common">Rhodopseudomonas viridis</name>
    <dbReference type="NCBI Taxonomy" id="1079"/>
    <lineage>
        <taxon>Bacteria</taxon>
        <taxon>Pseudomonadati</taxon>
        <taxon>Pseudomonadota</taxon>
        <taxon>Alphaproteobacteria</taxon>
        <taxon>Hyphomicrobiales</taxon>
        <taxon>Blastochloridaceae</taxon>
        <taxon>Blastochloris</taxon>
    </lineage>
</organism>
<dbReference type="Gene3D" id="3.30.450.40">
    <property type="match status" value="1"/>
</dbReference>
<proteinExistence type="predicted"/>
<dbReference type="Proteomes" id="UP000320948">
    <property type="component" value="Unassembled WGS sequence"/>
</dbReference>
<comment type="caution">
    <text evidence="1">The sequence shown here is derived from an EMBL/GenBank/DDBJ whole genome shotgun (WGS) entry which is preliminary data.</text>
</comment>
<dbReference type="AlphaFoldDB" id="A0A6N4RCH3"/>
<dbReference type="PANTHER" id="PTHR38765:SF1">
    <property type="entry name" value="DUF484 DOMAIN-CONTAINING PROTEIN"/>
    <property type="match status" value="1"/>
</dbReference>